<dbReference type="EMBL" id="JADIMB010000005">
    <property type="protein sequence ID" value="MBO8470296.1"/>
    <property type="molecule type" value="Genomic_DNA"/>
</dbReference>
<comment type="caution">
    <text evidence="1">The sequence shown here is derived from an EMBL/GenBank/DDBJ whole genome shotgun (WGS) entry which is preliminary data.</text>
</comment>
<accession>A0A9D9NE56</accession>
<evidence type="ECO:0000313" key="2">
    <source>
        <dbReference type="Proteomes" id="UP000823603"/>
    </source>
</evidence>
<protein>
    <submittedName>
        <fullName evidence="1">DUF4906 domain-containing protein</fullName>
    </submittedName>
</protein>
<name>A0A9D9NE56_9BACT</name>
<evidence type="ECO:0000313" key="1">
    <source>
        <dbReference type="EMBL" id="MBO8470296.1"/>
    </source>
</evidence>
<reference evidence="1" key="2">
    <citation type="journal article" date="2021" name="PeerJ">
        <title>Extensive microbial diversity within the chicken gut microbiome revealed by metagenomics and culture.</title>
        <authorList>
            <person name="Gilroy R."/>
            <person name="Ravi A."/>
            <person name="Getino M."/>
            <person name="Pursley I."/>
            <person name="Horton D.L."/>
            <person name="Alikhan N.F."/>
            <person name="Baker D."/>
            <person name="Gharbi K."/>
            <person name="Hall N."/>
            <person name="Watson M."/>
            <person name="Adriaenssens E.M."/>
            <person name="Foster-Nyarko E."/>
            <person name="Jarju S."/>
            <person name="Secka A."/>
            <person name="Antonio M."/>
            <person name="Oren A."/>
            <person name="Chaudhuri R.R."/>
            <person name="La Ragione R."/>
            <person name="Hildebrand F."/>
            <person name="Pallen M.J."/>
        </authorList>
    </citation>
    <scope>NUCLEOTIDE SEQUENCE</scope>
    <source>
        <strain evidence="1">B2-22910</strain>
    </source>
</reference>
<proteinExistence type="predicted"/>
<dbReference type="Proteomes" id="UP000823603">
    <property type="component" value="Unassembled WGS sequence"/>
</dbReference>
<dbReference type="InterPro" id="IPR036278">
    <property type="entry name" value="Sialidase_sf"/>
</dbReference>
<sequence>MEMPSKFMWCLYCFAVSVSGGCTAEKPGGGAPVHRGDTYVAFRINVEGLETVKSLSEEDIVNGIGIYAFRDGRLEASVYTEEPRMAGMYLEPGKEYRLYAVANAGEIEVPENESDMESLLCSVPDMAYLNSNALPMSSSCLFTPEGSHSVAEILLTRLVSKIGFKVDAAEQLDVQVKYVKLCGAPAGYRPFAEAGRCRSGSGVTYEASSSDVDALNEGRIFYVYTLENCPGDIFPGNTDPRRKIPENIPANQEWECTWIEAGISVGGGETVARKFCLGEDAVSDCNLRRNTYTKVTLFLTGGGDKDYTWKVGNSGETVSDIGFVAAGKRGAVVYADSQGEIISLKVGDSTWNGLVSADGGRCVLVGENGSVAYSDDGVRWHESSAGTAHWQAVVYGDGRFIAAGYTEEKVAQGSEARRVRGYIAQSQDGKEWAVTEMPDFCWNDIAYGGGRFVATGFKRPFGQAHSSGRFAVSADGQHWEEVSAFSRDYPCIIYGNGIYVAMDGGMCTRSLDGISWESPEFSGVSGLDDIAYEGGTYVAAGRFGDLASSFDCRIWEKSDVPGARFNAVDYSCGYFLVSGDSGTLCNSADGKTWDMLDTGQDADLQCACIIR</sequence>
<reference evidence="1" key="1">
    <citation type="submission" date="2020-10" db="EMBL/GenBank/DDBJ databases">
        <authorList>
            <person name="Gilroy R."/>
        </authorList>
    </citation>
    <scope>NUCLEOTIDE SEQUENCE</scope>
    <source>
        <strain evidence="1">B2-22910</strain>
    </source>
</reference>
<dbReference type="AlphaFoldDB" id="A0A9D9NE56"/>
<gene>
    <name evidence="1" type="ORF">IAB82_00690</name>
</gene>
<organism evidence="1 2">
    <name type="scientific">Candidatus Cryptobacteroides faecavium</name>
    <dbReference type="NCBI Taxonomy" id="2840762"/>
    <lineage>
        <taxon>Bacteria</taxon>
        <taxon>Pseudomonadati</taxon>
        <taxon>Bacteroidota</taxon>
        <taxon>Bacteroidia</taxon>
        <taxon>Bacteroidales</taxon>
        <taxon>Candidatus Cryptobacteroides</taxon>
    </lineage>
</organism>
<dbReference type="SUPFAM" id="SSF50939">
    <property type="entry name" value="Sialidases"/>
    <property type="match status" value="1"/>
</dbReference>
<dbReference type="PROSITE" id="PS51257">
    <property type="entry name" value="PROKAR_LIPOPROTEIN"/>
    <property type="match status" value="1"/>
</dbReference>